<keyword evidence="10" id="KW-1185">Reference proteome</keyword>
<sequence>MPPPKPRQIKRPRLSLSCIVCRRRKVRCGREHPQCVNCVRMKENCVYENLVRDKFTGRVRRVSPPVPQGENSIEQESIANHSEERTGSSTWSHCVSQDSGKVIDLSDEAPLPRGTVSSTAPPPPHTPPTEPICDARSAPHQRLSSSILTPAPRSSQQEVDLQYPTMPSSEEAIQLPEDHQAFARAGRSRTPSAFQHAITAVSASATAPSASNNHHYLVRPDYLSVRRGARARYIGQAFWGFVAGKESMSDDFFDCNRDASPERPLKHIPSLGMFSLLRSLPTKPVSDTFLDAFFFAVWPLFPLVHSPTLRADYDRFWDWCRNSDRALPPEKVRDDPTFLCLLFAILYSGACAAPPASWTCTSLQSLRRETTIAHLKSAYTTSMSLCQHLDHPTLNTLVSTLLTAPFLDRHVEPMRNMVSISTTIRIAQSMGLHMEGSWSSSLSPVDQEIRRRVWWYIIGLDVQSSICTGLPPCCAPETLDIVSMIADTRDEDISDMSSHFSPDLVPGPAEQSIAVILAIARSVTARVQSKIISRLQNGRHLTQTEFTELVMLVKDLQQKIDKLIARVPSQGIPEKGFIPSRLAKASPITHRTLYKDDGTHPTVFAAWTRIMLILIKFETAVILQKPFLPAPDSADPESCRAWTSVAHLCVSYLRMFLQLYQTPAYSPYVWFCYRYHGPLQCVFLILVYLHCFPESRDIVLARYCVEEIIDHTVSYYQDPQGSSGVPRADNPDCGEGSSEARIPLAVQVLVDLKSRLDSQMKSDTRIIDKLDENKCRLSPYALEPGSWSTEKDTVNKSIFPLPYSSFSSSTIHIHCNERAPSTATAPQTPSGTRPGPTSSIFVAEDDSGLDLDVLTSLTDFESWSSSLARPK</sequence>
<evidence type="ECO:0000256" key="3">
    <source>
        <dbReference type="ARBA" id="ARBA00023015"/>
    </source>
</evidence>
<feature type="region of interest" description="Disordered" evidence="7">
    <location>
        <begin position="60"/>
        <end position="157"/>
    </location>
</feature>
<feature type="compositionally biased region" description="Pro residues" evidence="7">
    <location>
        <begin position="120"/>
        <end position="130"/>
    </location>
</feature>
<organism evidence="9 10">
    <name type="scientific">Aspergillus kawachii</name>
    <name type="common">White koji mold</name>
    <name type="synonym">Aspergillus awamori var. kawachi</name>
    <dbReference type="NCBI Taxonomy" id="1069201"/>
    <lineage>
        <taxon>Eukaryota</taxon>
        <taxon>Fungi</taxon>
        <taxon>Dikarya</taxon>
        <taxon>Ascomycota</taxon>
        <taxon>Pezizomycotina</taxon>
        <taxon>Eurotiomycetes</taxon>
        <taxon>Eurotiomycetidae</taxon>
        <taxon>Eurotiales</taxon>
        <taxon>Aspergillaceae</taxon>
        <taxon>Aspergillus</taxon>
        <taxon>Aspergillus subgen. Circumdati</taxon>
    </lineage>
</organism>
<evidence type="ECO:0000313" key="9">
    <source>
        <dbReference type="EMBL" id="BCS04185.1"/>
    </source>
</evidence>
<dbReference type="CDD" id="cd12148">
    <property type="entry name" value="fungal_TF_MHR"/>
    <property type="match status" value="1"/>
</dbReference>
<dbReference type="OrthoDB" id="3989227at2759"/>
<feature type="compositionally biased region" description="Polar residues" evidence="7">
    <location>
        <begin position="87"/>
        <end position="99"/>
    </location>
</feature>
<evidence type="ECO:0000256" key="1">
    <source>
        <dbReference type="ARBA" id="ARBA00004123"/>
    </source>
</evidence>
<dbReference type="GO" id="GO:0009893">
    <property type="term" value="P:positive regulation of metabolic process"/>
    <property type="evidence" value="ECO:0007669"/>
    <property type="project" value="UniProtKB-ARBA"/>
</dbReference>
<dbReference type="AlphaFoldDB" id="A0A7R7WK84"/>
<proteinExistence type="predicted"/>
<keyword evidence="2" id="KW-0479">Metal-binding</keyword>
<gene>
    <name evidence="9" type="ORF">AKAW2_71063A</name>
</gene>
<dbReference type="GO" id="GO:0008270">
    <property type="term" value="F:zinc ion binding"/>
    <property type="evidence" value="ECO:0007669"/>
    <property type="project" value="InterPro"/>
</dbReference>
<dbReference type="Pfam" id="PF04082">
    <property type="entry name" value="Fungal_trans"/>
    <property type="match status" value="1"/>
</dbReference>
<feature type="region of interest" description="Disordered" evidence="7">
    <location>
        <begin position="819"/>
        <end position="842"/>
    </location>
</feature>
<keyword evidence="5" id="KW-0804">Transcription</keyword>
<accession>A0A7R7WK84</accession>
<dbReference type="PROSITE" id="PS50048">
    <property type="entry name" value="ZN2_CY6_FUNGAL_2"/>
    <property type="match status" value="1"/>
</dbReference>
<dbReference type="GO" id="GO:0003677">
    <property type="term" value="F:DNA binding"/>
    <property type="evidence" value="ECO:0007669"/>
    <property type="project" value="UniProtKB-KW"/>
</dbReference>
<evidence type="ECO:0000256" key="5">
    <source>
        <dbReference type="ARBA" id="ARBA00023163"/>
    </source>
</evidence>
<dbReference type="CDD" id="cd00067">
    <property type="entry name" value="GAL4"/>
    <property type="match status" value="1"/>
</dbReference>
<keyword evidence="3" id="KW-0805">Transcription regulation</keyword>
<dbReference type="GO" id="GO:0006351">
    <property type="term" value="P:DNA-templated transcription"/>
    <property type="evidence" value="ECO:0007669"/>
    <property type="project" value="InterPro"/>
</dbReference>
<dbReference type="InterPro" id="IPR001138">
    <property type="entry name" value="Zn2Cys6_DnaBD"/>
</dbReference>
<dbReference type="SUPFAM" id="SSF57701">
    <property type="entry name" value="Zn2/Cys6 DNA-binding domain"/>
    <property type="match status" value="1"/>
</dbReference>
<dbReference type="GO" id="GO:0005634">
    <property type="term" value="C:nucleus"/>
    <property type="evidence" value="ECO:0007669"/>
    <property type="project" value="UniProtKB-SubCell"/>
</dbReference>
<dbReference type="InterPro" id="IPR050613">
    <property type="entry name" value="Sec_Metabolite_Reg"/>
</dbReference>
<dbReference type="GeneID" id="64965506"/>
<dbReference type="PANTHER" id="PTHR31001">
    <property type="entry name" value="UNCHARACTERIZED TRANSCRIPTIONAL REGULATORY PROTEIN"/>
    <property type="match status" value="1"/>
</dbReference>
<reference evidence="9" key="2">
    <citation type="submission" date="2021-02" db="EMBL/GenBank/DDBJ databases">
        <title>Aspergillus luchuensis mut. kawachii IFO 4304 genome sequence.</title>
        <authorList>
            <person name="Mori K."/>
            <person name="Kadooka C."/>
            <person name="Goto M."/>
            <person name="Futagami T."/>
        </authorList>
    </citation>
    <scope>NUCLEOTIDE SEQUENCE</scope>
    <source>
        <strain evidence="9">IFO 4308</strain>
    </source>
</reference>
<comment type="subcellular location">
    <subcellularLocation>
        <location evidence="1">Nucleus</location>
    </subcellularLocation>
</comment>
<reference evidence="9" key="1">
    <citation type="submission" date="2021-01" db="EMBL/GenBank/DDBJ databases">
        <authorList>
            <consortium name="Aspergillus luchuensis mut. kawachii IFO 4304 genome sequencing consortium"/>
            <person name="Kazuki M."/>
            <person name="Futagami T."/>
        </authorList>
    </citation>
    <scope>NUCLEOTIDE SEQUENCE</scope>
    <source>
        <strain evidence="9">IFO 4308</strain>
    </source>
</reference>
<feature type="domain" description="Zn(2)-C6 fungal-type" evidence="8">
    <location>
        <begin position="17"/>
        <end position="47"/>
    </location>
</feature>
<feature type="compositionally biased region" description="Polar residues" evidence="7">
    <location>
        <begin position="69"/>
        <end position="80"/>
    </location>
</feature>
<dbReference type="Proteomes" id="UP000661280">
    <property type="component" value="Chromosome 7"/>
</dbReference>
<keyword evidence="4" id="KW-0238">DNA-binding</keyword>
<dbReference type="InterPro" id="IPR007219">
    <property type="entry name" value="XnlR_reg_dom"/>
</dbReference>
<dbReference type="Gene3D" id="4.10.240.10">
    <property type="entry name" value="Zn(2)-C6 fungal-type DNA-binding domain"/>
    <property type="match status" value="1"/>
</dbReference>
<dbReference type="PROSITE" id="PS00463">
    <property type="entry name" value="ZN2_CY6_FUNGAL_1"/>
    <property type="match status" value="1"/>
</dbReference>
<name>A0A7R7WK84_ASPKA</name>
<dbReference type="KEGG" id="aluc:AKAW2_71063A"/>
<feature type="compositionally biased region" description="Polar residues" evidence="7">
    <location>
        <begin position="819"/>
        <end position="840"/>
    </location>
</feature>
<dbReference type="GO" id="GO:0000981">
    <property type="term" value="F:DNA-binding transcription factor activity, RNA polymerase II-specific"/>
    <property type="evidence" value="ECO:0007669"/>
    <property type="project" value="InterPro"/>
</dbReference>
<dbReference type="Pfam" id="PF00172">
    <property type="entry name" value="Zn_clus"/>
    <property type="match status" value="1"/>
</dbReference>
<evidence type="ECO:0000256" key="4">
    <source>
        <dbReference type="ARBA" id="ARBA00023125"/>
    </source>
</evidence>
<evidence type="ECO:0000313" key="10">
    <source>
        <dbReference type="Proteomes" id="UP000661280"/>
    </source>
</evidence>
<evidence type="ECO:0000256" key="6">
    <source>
        <dbReference type="ARBA" id="ARBA00023242"/>
    </source>
</evidence>
<dbReference type="PANTHER" id="PTHR31001:SF40">
    <property type="entry name" value="ZN(II)2CYS6 TRANSCRIPTION FACTOR (EUROFUNG)"/>
    <property type="match status" value="1"/>
</dbReference>
<dbReference type="EMBL" id="AP024431">
    <property type="protein sequence ID" value="BCS04185.1"/>
    <property type="molecule type" value="Genomic_DNA"/>
</dbReference>
<evidence type="ECO:0000259" key="8">
    <source>
        <dbReference type="PROSITE" id="PS50048"/>
    </source>
</evidence>
<dbReference type="InterPro" id="IPR036864">
    <property type="entry name" value="Zn2-C6_fun-type_DNA-bd_sf"/>
</dbReference>
<dbReference type="RefSeq" id="XP_041547947.1">
    <property type="nucleotide sequence ID" value="XM_041683714.1"/>
</dbReference>
<feature type="compositionally biased region" description="Polar residues" evidence="7">
    <location>
        <begin position="142"/>
        <end position="157"/>
    </location>
</feature>
<keyword evidence="6" id="KW-0539">Nucleus</keyword>
<evidence type="ECO:0000256" key="7">
    <source>
        <dbReference type="SAM" id="MobiDB-lite"/>
    </source>
</evidence>
<dbReference type="SMART" id="SM00066">
    <property type="entry name" value="GAL4"/>
    <property type="match status" value="1"/>
</dbReference>
<protein>
    <recommendedName>
        <fullName evidence="8">Zn(2)-C6 fungal-type domain-containing protein</fullName>
    </recommendedName>
</protein>
<dbReference type="SMART" id="SM00906">
    <property type="entry name" value="Fungal_trans"/>
    <property type="match status" value="1"/>
</dbReference>
<evidence type="ECO:0000256" key="2">
    <source>
        <dbReference type="ARBA" id="ARBA00022723"/>
    </source>
</evidence>